<feature type="region of interest" description="Disordered" evidence="1">
    <location>
        <begin position="191"/>
        <end position="212"/>
    </location>
</feature>
<dbReference type="EMBL" id="PDUG01000002">
    <property type="protein sequence ID" value="PIC48423.1"/>
    <property type="molecule type" value="Genomic_DNA"/>
</dbReference>
<feature type="region of interest" description="Disordered" evidence="1">
    <location>
        <begin position="132"/>
        <end position="153"/>
    </location>
</feature>
<dbReference type="AlphaFoldDB" id="A0A2G5V9F6"/>
<feature type="compositionally biased region" description="Polar residues" evidence="1">
    <location>
        <begin position="134"/>
        <end position="153"/>
    </location>
</feature>
<protein>
    <submittedName>
        <fullName evidence="2">Uncharacterized protein</fullName>
    </submittedName>
</protein>
<gene>
    <name evidence="2" type="primary">Cnig_chr_II.g7397</name>
    <name evidence="2" type="ORF">B9Z55_007397</name>
</gene>
<reference evidence="3" key="1">
    <citation type="submission" date="2017-10" db="EMBL/GenBank/DDBJ databases">
        <title>Rapid genome shrinkage in a self-fertile nematode reveals novel sperm competition proteins.</title>
        <authorList>
            <person name="Yin D."/>
            <person name="Schwarz E.M."/>
            <person name="Thomas C.G."/>
            <person name="Felde R.L."/>
            <person name="Korf I.F."/>
            <person name="Cutter A.D."/>
            <person name="Schartner C.M."/>
            <person name="Ralston E.J."/>
            <person name="Meyer B.J."/>
            <person name="Haag E.S."/>
        </authorList>
    </citation>
    <scope>NUCLEOTIDE SEQUENCE [LARGE SCALE GENOMIC DNA]</scope>
    <source>
        <strain evidence="3">JU1422</strain>
    </source>
</reference>
<dbReference type="OrthoDB" id="10450354at2759"/>
<name>A0A2G5V9F6_9PELO</name>
<sequence length="310" mass="35106">MYDFKDQFENFLANNPLNHPSNVGNDQSTVAVNQNMQNTLAFMGSQNPIDFYDRNWMHQLLLSLPLVRVEKQSSYGIHPFGSNPIGQEIQETLPGAPQTFPLLTHLESSKRGGLLVNLPLPPVVEQNPLGMYQFGNNPRTSLDSKLPNDVSQTWNPTFPSTTYLNLDSGLENSSSSSNSSLSSDQRLAIVPAPEPPRTQTPQEPTNQSPKFKEAVAHCKSAKHYKHPSLKHSLDCLFNPTNPRIPQSTRYPVGNNRALFIEWYQGEKKGTYLEGAAEWKNMKKKEKQDWSDLSKYLRTEYDKQLKNGFIR</sequence>
<evidence type="ECO:0000256" key="1">
    <source>
        <dbReference type="SAM" id="MobiDB-lite"/>
    </source>
</evidence>
<accession>A0A2G5V9F6</accession>
<keyword evidence="3" id="KW-1185">Reference proteome</keyword>
<evidence type="ECO:0000313" key="2">
    <source>
        <dbReference type="EMBL" id="PIC48423.1"/>
    </source>
</evidence>
<proteinExistence type="predicted"/>
<comment type="caution">
    <text evidence="2">The sequence shown here is derived from an EMBL/GenBank/DDBJ whole genome shotgun (WGS) entry which is preliminary data.</text>
</comment>
<organism evidence="2 3">
    <name type="scientific">Caenorhabditis nigoni</name>
    <dbReference type="NCBI Taxonomy" id="1611254"/>
    <lineage>
        <taxon>Eukaryota</taxon>
        <taxon>Metazoa</taxon>
        <taxon>Ecdysozoa</taxon>
        <taxon>Nematoda</taxon>
        <taxon>Chromadorea</taxon>
        <taxon>Rhabditida</taxon>
        <taxon>Rhabditina</taxon>
        <taxon>Rhabditomorpha</taxon>
        <taxon>Rhabditoidea</taxon>
        <taxon>Rhabditidae</taxon>
        <taxon>Peloderinae</taxon>
        <taxon>Caenorhabditis</taxon>
    </lineage>
</organism>
<evidence type="ECO:0000313" key="3">
    <source>
        <dbReference type="Proteomes" id="UP000230233"/>
    </source>
</evidence>
<dbReference type="Proteomes" id="UP000230233">
    <property type="component" value="Chromosome II"/>
</dbReference>